<dbReference type="GO" id="GO:0007165">
    <property type="term" value="P:signal transduction"/>
    <property type="evidence" value="ECO:0007669"/>
    <property type="project" value="UniProtKB-KW"/>
</dbReference>
<comment type="caution">
    <text evidence="4">The sequence shown here is derived from an EMBL/GenBank/DDBJ whole genome shotgun (WGS) entry which is preliminary data.</text>
</comment>
<dbReference type="GO" id="GO:0016020">
    <property type="term" value="C:membrane"/>
    <property type="evidence" value="ECO:0007669"/>
    <property type="project" value="InterPro"/>
</dbReference>
<evidence type="ECO:0000256" key="2">
    <source>
        <dbReference type="PROSITE-ProRule" id="PRU00284"/>
    </source>
</evidence>
<dbReference type="SUPFAM" id="SSF58104">
    <property type="entry name" value="Methyl-accepting chemotaxis protein (MCP) signaling domain"/>
    <property type="match status" value="1"/>
</dbReference>
<dbReference type="PANTHER" id="PTHR32089">
    <property type="entry name" value="METHYL-ACCEPTING CHEMOTAXIS PROTEIN MCPB"/>
    <property type="match status" value="1"/>
</dbReference>
<gene>
    <name evidence="4" type="ORF">IRY55_12370</name>
</gene>
<evidence type="ECO:0000259" key="3">
    <source>
        <dbReference type="PROSITE" id="PS50111"/>
    </source>
</evidence>
<dbReference type="EMBL" id="JADKPV010000009">
    <property type="protein sequence ID" value="MBF4502155.1"/>
    <property type="molecule type" value="Genomic_DNA"/>
</dbReference>
<dbReference type="InterPro" id="IPR004089">
    <property type="entry name" value="MCPsignal_dom"/>
</dbReference>
<dbReference type="PROSITE" id="PS50111">
    <property type="entry name" value="CHEMOTAXIS_TRANSDUC_2"/>
    <property type="match status" value="1"/>
</dbReference>
<organism evidence="4 5">
    <name type="scientific">Savagea serpentis</name>
    <dbReference type="NCBI Taxonomy" id="2785297"/>
    <lineage>
        <taxon>Bacteria</taxon>
        <taxon>Bacillati</taxon>
        <taxon>Bacillota</taxon>
        <taxon>Bacilli</taxon>
        <taxon>Bacillales</taxon>
        <taxon>Caryophanaceae</taxon>
        <taxon>Savagea</taxon>
    </lineage>
</organism>
<feature type="domain" description="Methyl-accepting transducer" evidence="3">
    <location>
        <begin position="57"/>
        <end position="263"/>
    </location>
</feature>
<name>A0A8J7GDE2_9BACL</name>
<dbReference type="Pfam" id="PF00015">
    <property type="entry name" value="MCPsignal"/>
    <property type="match status" value="1"/>
</dbReference>
<evidence type="ECO:0000256" key="1">
    <source>
        <dbReference type="ARBA" id="ARBA00023224"/>
    </source>
</evidence>
<dbReference type="Gene3D" id="1.10.287.950">
    <property type="entry name" value="Methyl-accepting chemotaxis protein"/>
    <property type="match status" value="1"/>
</dbReference>
<dbReference type="SMART" id="SM00283">
    <property type="entry name" value="MA"/>
    <property type="match status" value="1"/>
</dbReference>
<dbReference type="Proteomes" id="UP000622653">
    <property type="component" value="Unassembled WGS sequence"/>
</dbReference>
<evidence type="ECO:0000313" key="5">
    <source>
        <dbReference type="Proteomes" id="UP000622653"/>
    </source>
</evidence>
<keyword evidence="5" id="KW-1185">Reference proteome</keyword>
<sequence>MDFISSITRILSLEQQLVLEAYETETRKGMQESFVEGQAEIQKRVISVSDQLVGSSQEANALIETLVHSSEAVYSISTKGHEQAEETKEIGEVGQQTLKNLLEKVEMIARNIEGMNKIVQNVENSSNQITGVVKIVEEIAEQTNLLALNSAIEAARAGEHGRGFAVVADEVRHLADQTKSSISTIHGLVQTSNQYTQELIQSLGTVTEEVKETSETSQKTYRDFESIIQAMTNNLQTNRNIQKQVESQHDALRDIDEVMDVVVKSADRLHEIVEQ</sequence>
<accession>A0A8J7GDE2</accession>
<evidence type="ECO:0000313" key="4">
    <source>
        <dbReference type="EMBL" id="MBF4502155.1"/>
    </source>
</evidence>
<reference evidence="4" key="1">
    <citation type="submission" date="2020-11" db="EMBL/GenBank/DDBJ databases">
        <title>Multidrug resistant novel bacterium Savagea serpentis sp. nov., isolated from the scats of a vine snake (Ahaetulla nasuta).</title>
        <authorList>
            <person name="Venkata Ramana V."/>
            <person name="Vikas Patil S."/>
            <person name="Yogita Lugani V."/>
        </authorList>
    </citation>
    <scope>NUCLEOTIDE SEQUENCE</scope>
    <source>
        <strain evidence="4">SN6</strain>
    </source>
</reference>
<proteinExistence type="predicted"/>
<keyword evidence="1 2" id="KW-0807">Transducer</keyword>
<dbReference type="AlphaFoldDB" id="A0A8J7GDE2"/>
<protein>
    <recommendedName>
        <fullName evidence="3">Methyl-accepting transducer domain-containing protein</fullName>
    </recommendedName>
</protein>
<dbReference type="PANTHER" id="PTHR32089:SF112">
    <property type="entry name" value="LYSOZYME-LIKE PROTEIN-RELATED"/>
    <property type="match status" value="1"/>
</dbReference>